<sequence length="62" mass="7119">MELHVSERNSEKSCQAPVRTELLARLERRVFRNTRGATTVCGFTLHVVNRAMRQGKCEKVSM</sequence>
<proteinExistence type="predicted"/>
<name>A0A8J4TT32_CLAMG</name>
<organism evidence="1 2">
    <name type="scientific">Clarias magur</name>
    <name type="common">Asian catfish</name>
    <name type="synonym">Macropteronotus magur</name>
    <dbReference type="NCBI Taxonomy" id="1594786"/>
    <lineage>
        <taxon>Eukaryota</taxon>
        <taxon>Metazoa</taxon>
        <taxon>Chordata</taxon>
        <taxon>Craniata</taxon>
        <taxon>Vertebrata</taxon>
        <taxon>Euteleostomi</taxon>
        <taxon>Actinopterygii</taxon>
        <taxon>Neopterygii</taxon>
        <taxon>Teleostei</taxon>
        <taxon>Ostariophysi</taxon>
        <taxon>Siluriformes</taxon>
        <taxon>Clariidae</taxon>
        <taxon>Clarias</taxon>
    </lineage>
</organism>
<evidence type="ECO:0000313" key="1">
    <source>
        <dbReference type="EMBL" id="KAF5901300.1"/>
    </source>
</evidence>
<evidence type="ECO:0000313" key="2">
    <source>
        <dbReference type="Proteomes" id="UP000727407"/>
    </source>
</evidence>
<gene>
    <name evidence="1" type="ORF">DAT39_008988</name>
</gene>
<comment type="caution">
    <text evidence="1">The sequence shown here is derived from an EMBL/GenBank/DDBJ whole genome shotgun (WGS) entry which is preliminary data.</text>
</comment>
<dbReference type="AlphaFoldDB" id="A0A8J4TT32"/>
<reference evidence="1" key="1">
    <citation type="submission" date="2020-07" db="EMBL/GenBank/DDBJ databases">
        <title>Clarias magur genome sequencing, assembly and annotation.</title>
        <authorList>
            <person name="Kushwaha B."/>
            <person name="Kumar R."/>
            <person name="Das P."/>
            <person name="Joshi C.G."/>
            <person name="Kumar D."/>
            <person name="Nagpure N.S."/>
            <person name="Pandey M."/>
            <person name="Agarwal S."/>
            <person name="Srivastava S."/>
            <person name="Singh M."/>
            <person name="Sahoo L."/>
            <person name="Jayasankar P."/>
            <person name="Meher P.K."/>
            <person name="Koringa P.G."/>
            <person name="Iquebal M.A."/>
            <person name="Das S.P."/>
            <person name="Bit A."/>
            <person name="Patnaik S."/>
            <person name="Patel N."/>
            <person name="Shah T.M."/>
            <person name="Hinsu A."/>
            <person name="Jena J.K."/>
        </authorList>
    </citation>
    <scope>NUCLEOTIDE SEQUENCE</scope>
    <source>
        <strain evidence="1">CIFAMagur01</strain>
        <tissue evidence="1">Testis</tissue>
    </source>
</reference>
<dbReference type="Proteomes" id="UP000727407">
    <property type="component" value="Unassembled WGS sequence"/>
</dbReference>
<protein>
    <submittedName>
        <fullName evidence="1">Uncharacterized protein</fullName>
    </submittedName>
</protein>
<keyword evidence="2" id="KW-1185">Reference proteome</keyword>
<dbReference type="EMBL" id="QNUK01000115">
    <property type="protein sequence ID" value="KAF5901300.1"/>
    <property type="molecule type" value="Genomic_DNA"/>
</dbReference>
<accession>A0A8J4TT32</accession>